<evidence type="ECO:0000259" key="6">
    <source>
        <dbReference type="PROSITE" id="PS50158"/>
    </source>
</evidence>
<feature type="compositionally biased region" description="Basic and acidic residues" evidence="5">
    <location>
        <begin position="658"/>
        <end position="667"/>
    </location>
</feature>
<dbReference type="PROSITE" id="PS50158">
    <property type="entry name" value="ZF_CCHC"/>
    <property type="match status" value="1"/>
</dbReference>
<keyword evidence="3" id="KW-0862">Zinc</keyword>
<dbReference type="Gene3D" id="3.30.420.10">
    <property type="entry name" value="Ribonuclease H-like superfamily/Ribonuclease H"/>
    <property type="match status" value="1"/>
</dbReference>
<feature type="compositionally biased region" description="Low complexity" evidence="5">
    <location>
        <begin position="622"/>
        <end position="654"/>
    </location>
</feature>
<comment type="caution">
    <text evidence="7">The sequence shown here is derived from an EMBL/GenBank/DDBJ whole genome shotgun (WGS) entry which is preliminary data.</text>
</comment>
<dbReference type="SUPFAM" id="SSF53098">
    <property type="entry name" value="Ribonuclease H-like"/>
    <property type="match status" value="1"/>
</dbReference>
<dbReference type="GO" id="GO:0003676">
    <property type="term" value="F:nucleic acid binding"/>
    <property type="evidence" value="ECO:0007669"/>
    <property type="project" value="InterPro"/>
</dbReference>
<keyword evidence="3" id="KW-0863">Zinc-finger</keyword>
<dbReference type="InterPro" id="IPR012337">
    <property type="entry name" value="RNaseH-like_sf"/>
</dbReference>
<evidence type="ECO:0000256" key="4">
    <source>
        <dbReference type="SAM" id="Coils"/>
    </source>
</evidence>
<feature type="domain" description="CCHC-type" evidence="6">
    <location>
        <begin position="125"/>
        <end position="139"/>
    </location>
</feature>
<gene>
    <name evidence="7" type="ORF">Tci_044946</name>
</gene>
<dbReference type="Pfam" id="PF00098">
    <property type="entry name" value="zf-CCHC"/>
    <property type="match status" value="1"/>
</dbReference>
<dbReference type="GO" id="GO:0016787">
    <property type="term" value="F:hydrolase activity"/>
    <property type="evidence" value="ECO:0007669"/>
    <property type="project" value="UniProtKB-KW"/>
</dbReference>
<dbReference type="Gene3D" id="4.10.60.10">
    <property type="entry name" value="Zinc finger, CCHC-type"/>
    <property type="match status" value="1"/>
</dbReference>
<dbReference type="InterPro" id="IPR036875">
    <property type="entry name" value="Znf_CCHC_sf"/>
</dbReference>
<feature type="coiled-coil region" evidence="4">
    <location>
        <begin position="1412"/>
        <end position="1515"/>
    </location>
</feature>
<evidence type="ECO:0000313" key="7">
    <source>
        <dbReference type="EMBL" id="GEU72968.1"/>
    </source>
</evidence>
<feature type="coiled-coil region" evidence="4">
    <location>
        <begin position="430"/>
        <end position="457"/>
    </location>
</feature>
<evidence type="ECO:0000256" key="2">
    <source>
        <dbReference type="ARBA" id="ARBA00022801"/>
    </source>
</evidence>
<name>A0A6L2MGA8_TANCI</name>
<proteinExistence type="predicted"/>
<evidence type="ECO:0000256" key="5">
    <source>
        <dbReference type="SAM" id="MobiDB-lite"/>
    </source>
</evidence>
<reference evidence="7" key="1">
    <citation type="journal article" date="2019" name="Sci. Rep.">
        <title>Draft genome of Tanacetum cinerariifolium, the natural source of mosquito coil.</title>
        <authorList>
            <person name="Yamashiro T."/>
            <person name="Shiraishi A."/>
            <person name="Satake H."/>
            <person name="Nakayama K."/>
        </authorList>
    </citation>
    <scope>NUCLEOTIDE SEQUENCE</scope>
</reference>
<dbReference type="InterPro" id="IPR013103">
    <property type="entry name" value="RVT_2"/>
</dbReference>
<dbReference type="PANTHER" id="PTHR42648">
    <property type="entry name" value="TRANSPOSASE, PUTATIVE-RELATED"/>
    <property type="match status" value="1"/>
</dbReference>
<accession>A0A6L2MGA8</accession>
<dbReference type="SUPFAM" id="SSF57756">
    <property type="entry name" value="Retrovirus zinc finger-like domains"/>
    <property type="match status" value="1"/>
</dbReference>
<sequence length="1647" mass="189038">MYDSWKSIMELYMQNREHERMILESVEHGPFIWRTIEENGVTRTKKYEELSATEKIKAYCDLKATNIIIQGLPTDVYSLVNHHRVAKDLWERFRGDKVYLLLVLLEQGRISGIGGNNSGQLRVVKCFNCKREGHMARQCLKLNRKRDATWFRDKVLQVEAQGSAYQADDLDAYDSDFNDLSTSRAVLMANLSSYGSDVLFEEKEAKNIDKEIALEKKVKELDNIYCKIDFGKCFVLQQELSDEQAFRLQTSHSNTDQSASLPIKIEAPQELPKVGLLNEVTKVQTVFNQMKAAVQQYHVDKQCFEIQKKQFLIENDRLLDQIISQDLVNIVVNSSLDINTSVNVNSSIAMNDYVNYVDMCNKCLKLEAELIKQHNIVKKDEYNKLSKRFSKLEQQCISLELSMQLNKENFQTNNTPVNQTEPLFDQLFELNNLKAELQAKDTTIKKLKANIKRLNKTSTTNSVKIEIDEIETIHIKLEHKEKVLVITTLKNDLRKFKGKDKVNNASKVSNATTITPGMYKLDQVTLAPKDKNNRETHIYYLKHIMEQNAILREIVKQAYSLNPLDSASYFACKYVKLIQEFLGYVRDTCPNNYKLSEKLVAVTPINKKKTVRIAEPVISSSTSQKQLSSSQTKTKQTTKNFMSTSTGVSRSNKSSRSKSTDNTKNDRILQISSSTKKKNKVEDHSRIVKITTTNKVPLREPIPQEVIARESVVTKVYTRRPQVKFLASKDEAFDFIIKSLKMIQVRLNMPVRNIRTDNRTEFVNQTLCIYYESIDISHEISAARSPQQNNVVKSRNRTLVEVAQTIKPNLSYLYVFGVLCYQNNDSEDLGKLQAKADIVPVANAPKAVDLDQDAPLTIKPKNFNQAMTKPSWVDAMQEEIYEFKRLYVWELVSGVLKNKKRLVSQGFMQEEGIDFKESFAPVARIEAIHIFVANVANKNMTIFQMDVKTAFLNGELKEELTDYGFQFNKIPMYYDNKVRLLYGATTFNIQELHIDICLRILKQDFIALPSEEELVTFIQELGYFGKCNMLSAIHTDQMHQPWKIIGMYNKKNVDYVALLWEDFMYQADNKEISSARKEHMTYLRFTKVIINHFISKDKTIFVRNKIKIHIIRDDSLLGTLKFVSKTQDYQQYGALIHDDMTNQDIKDSKAYKTYYDFATGKVPPRKAKKYKKVSLPSRKLSPVKEAKPVKKAKRVKRPAKKFATALTTGVVIRDTPGTCMILGKVEWKFTCKIERMILESVKNDPLIWPTIEENGVTRTKKYAKFSAAEKIQADCDLKATNIILQGDDLIACLNKAMAFLTTVASSRFSSTNNQLQTSLNPRNQATIQDGRVTMQQVQGDKVKVILVLVIRVMLLVLGETIQVDRQGLLNATTVKTEDLDTYDSDRDDISNAKAVLMANISNYGSDAISEKTDNKEQNNESVTAELERYKERIKTFEQHLNINLSGREKTIDSRMDDMIKEKLALKEQVNSLEQNLSKQIKEKKCLLQTITVFKCESKEKEAKNIEDEIDLEKKIKKLDNIIFKVDQSAHTVHMLTKPQGFYDNIHKQALGYQNPFYLKKAQRIKPTLYDGIVISAKHVARPVTDDGETLILEEESRSKMAEKDKDLEAIEQKVSNKPIDYLQLNKLYEDFGKCFISQQELSAGEAL</sequence>
<keyword evidence="2" id="KW-0378">Hydrolase</keyword>
<protein>
    <recommendedName>
        <fullName evidence="6">CCHC-type domain-containing protein</fullName>
    </recommendedName>
</protein>
<dbReference type="InterPro" id="IPR036397">
    <property type="entry name" value="RNaseH_sf"/>
</dbReference>
<dbReference type="InterPro" id="IPR039537">
    <property type="entry name" value="Retrotran_Ty1/copia-like"/>
</dbReference>
<dbReference type="PANTHER" id="PTHR42648:SF31">
    <property type="entry name" value="RNA-DIRECTED DNA POLYMERASE"/>
    <property type="match status" value="1"/>
</dbReference>
<evidence type="ECO:0000256" key="3">
    <source>
        <dbReference type="PROSITE-ProRule" id="PRU00047"/>
    </source>
</evidence>
<keyword evidence="4" id="KW-0175">Coiled coil</keyword>
<dbReference type="Pfam" id="PF07727">
    <property type="entry name" value="RVT_2"/>
    <property type="match status" value="1"/>
</dbReference>
<dbReference type="EMBL" id="BKCJ010006598">
    <property type="protein sequence ID" value="GEU72968.1"/>
    <property type="molecule type" value="Genomic_DNA"/>
</dbReference>
<dbReference type="InterPro" id="IPR001878">
    <property type="entry name" value="Znf_CCHC"/>
</dbReference>
<evidence type="ECO:0000256" key="1">
    <source>
        <dbReference type="ARBA" id="ARBA00022723"/>
    </source>
</evidence>
<keyword evidence="1" id="KW-0479">Metal-binding</keyword>
<dbReference type="GO" id="GO:0008270">
    <property type="term" value="F:zinc ion binding"/>
    <property type="evidence" value="ECO:0007669"/>
    <property type="project" value="UniProtKB-KW"/>
</dbReference>
<dbReference type="SMART" id="SM00343">
    <property type="entry name" value="ZnF_C2HC"/>
    <property type="match status" value="1"/>
</dbReference>
<feature type="region of interest" description="Disordered" evidence="5">
    <location>
        <begin position="622"/>
        <end position="685"/>
    </location>
</feature>
<organism evidence="7">
    <name type="scientific">Tanacetum cinerariifolium</name>
    <name type="common">Dalmatian daisy</name>
    <name type="synonym">Chrysanthemum cinerariifolium</name>
    <dbReference type="NCBI Taxonomy" id="118510"/>
    <lineage>
        <taxon>Eukaryota</taxon>
        <taxon>Viridiplantae</taxon>
        <taxon>Streptophyta</taxon>
        <taxon>Embryophyta</taxon>
        <taxon>Tracheophyta</taxon>
        <taxon>Spermatophyta</taxon>
        <taxon>Magnoliopsida</taxon>
        <taxon>eudicotyledons</taxon>
        <taxon>Gunneridae</taxon>
        <taxon>Pentapetalae</taxon>
        <taxon>asterids</taxon>
        <taxon>campanulids</taxon>
        <taxon>Asterales</taxon>
        <taxon>Asteraceae</taxon>
        <taxon>Asteroideae</taxon>
        <taxon>Anthemideae</taxon>
        <taxon>Anthemidinae</taxon>
        <taxon>Tanacetum</taxon>
    </lineage>
</organism>